<feature type="transmembrane region" description="Helical" evidence="1">
    <location>
        <begin position="128"/>
        <end position="144"/>
    </location>
</feature>
<evidence type="ECO:0000313" key="3">
    <source>
        <dbReference type="Proteomes" id="UP000625283"/>
    </source>
</evidence>
<proteinExistence type="predicted"/>
<dbReference type="Proteomes" id="UP000625283">
    <property type="component" value="Unassembled WGS sequence"/>
</dbReference>
<dbReference type="EMBL" id="JAERTY010000004">
    <property type="protein sequence ID" value="MBL1409080.1"/>
    <property type="molecule type" value="Genomic_DNA"/>
</dbReference>
<keyword evidence="3" id="KW-1185">Reference proteome</keyword>
<evidence type="ECO:0000256" key="1">
    <source>
        <dbReference type="SAM" id="Phobius"/>
    </source>
</evidence>
<keyword evidence="1" id="KW-0472">Membrane</keyword>
<keyword evidence="1" id="KW-0812">Transmembrane</keyword>
<organism evidence="2 3">
    <name type="scientific">Sphingobacterium faecale</name>
    <dbReference type="NCBI Taxonomy" id="2803775"/>
    <lineage>
        <taxon>Bacteria</taxon>
        <taxon>Pseudomonadati</taxon>
        <taxon>Bacteroidota</taxon>
        <taxon>Sphingobacteriia</taxon>
        <taxon>Sphingobacteriales</taxon>
        <taxon>Sphingobacteriaceae</taxon>
        <taxon>Sphingobacterium</taxon>
    </lineage>
</organism>
<evidence type="ECO:0000313" key="2">
    <source>
        <dbReference type="EMBL" id="MBL1409080.1"/>
    </source>
</evidence>
<name>A0ABS1R3L5_9SPHI</name>
<sequence length="147" mass="17263">MVVYINRVFISFLTLILCLLSCRTSKESRQNIAHDLQIERKVAASVLWMRYVGRDSTSRYWTFLSDSSFYFHPDEGLWGRAGKLAYIEQKGVEIMSGKLDMGYDSLGTMDSRIQSDSRNTATRHSIRRWLWLLFIPLVIIGWVYRKR</sequence>
<reference evidence="2 3" key="1">
    <citation type="submission" date="2021-01" db="EMBL/GenBank/DDBJ databases">
        <title>C459-1 draft genome sequence.</title>
        <authorList>
            <person name="Zhang X.-F."/>
        </authorList>
    </citation>
    <scope>NUCLEOTIDE SEQUENCE [LARGE SCALE GENOMIC DNA]</scope>
    <source>
        <strain evidence="3">C459-1</strain>
    </source>
</reference>
<protein>
    <submittedName>
        <fullName evidence="2">Uncharacterized protein</fullName>
    </submittedName>
</protein>
<keyword evidence="1" id="KW-1133">Transmembrane helix</keyword>
<gene>
    <name evidence="2" type="ORF">JKG61_09990</name>
</gene>
<comment type="caution">
    <text evidence="2">The sequence shown here is derived from an EMBL/GenBank/DDBJ whole genome shotgun (WGS) entry which is preliminary data.</text>
</comment>
<dbReference type="RefSeq" id="WP_202102826.1">
    <property type="nucleotide sequence ID" value="NZ_JAERTY010000004.1"/>
</dbReference>
<accession>A0ABS1R3L5</accession>